<sequence length="582" mass="63822">MNTRRLSFLSLLCLSLSANAQQESVPQPLQTLPVGAVDLSARLGGLSSLPAQPEDGYWIDNAPINEVFQYLSRSAGLQFFHNNDLNTPQYNVTGHLKLDDPRQQMEDLAVAHGLFVYQQRSSISLMTEPQLAKLPVEVMSYQLKYLRGAPLNRSMSAQASSGAGGGEEGSSSSESSSGPTSDFEKLKAIIKPMLTREVGQIEFEEKTNTLLISDNTIKLERVRKLLEEIDKAKPQIMVNVRVLRIRRNQGRNVGVDWSRSLGEDGTSITISQSLNALFNLPDISRLTRTGDPDNLSSSLNQVNTEGAGLVFSNVQVEAILRALQGADLVTQEACPTIITEDNEQGLISIVDRFPIITSDISNTAAGQNITDKVRYKIDSEDPSATQEPEKNREIGVTLSVTPTLLPDGTVRMKLRPRVAKIVELIPGRTNNLFPRVSESTVEAISRIPAGQSLFLGGFYDYSNSEGNNKVPVLGTIPLVGKLFSSDMKKLEQVSLVFVITPRVYDASDIAAIPEMNWHTREYSGMQPEDLGEASVLLPKSDWPNATPSSKSPDFPPEAPTVRVTPKSSWVKRLFGKKDDTTP</sequence>
<dbReference type="PRINTS" id="PR00811">
    <property type="entry name" value="BCTERIALGSPD"/>
</dbReference>
<dbReference type="GO" id="GO:0015627">
    <property type="term" value="C:type II protein secretion system complex"/>
    <property type="evidence" value="ECO:0007669"/>
    <property type="project" value="TreeGrafter"/>
</dbReference>
<dbReference type="GO" id="GO:0009306">
    <property type="term" value="P:protein secretion"/>
    <property type="evidence" value="ECO:0007669"/>
    <property type="project" value="InterPro"/>
</dbReference>
<dbReference type="InterPro" id="IPR004846">
    <property type="entry name" value="T2SS/T3SS_dom"/>
</dbReference>
<evidence type="ECO:0000256" key="7">
    <source>
        <dbReference type="SAM" id="SignalP"/>
    </source>
</evidence>
<organism evidence="10 11">
    <name type="scientific">Prosthecobacter dejongeii</name>
    <dbReference type="NCBI Taxonomy" id="48465"/>
    <lineage>
        <taxon>Bacteria</taxon>
        <taxon>Pseudomonadati</taxon>
        <taxon>Verrucomicrobiota</taxon>
        <taxon>Verrucomicrobiia</taxon>
        <taxon>Verrucomicrobiales</taxon>
        <taxon>Verrucomicrobiaceae</taxon>
        <taxon>Prosthecobacter</taxon>
    </lineage>
</organism>
<comment type="caution">
    <text evidence="10">The sequence shown here is derived from an EMBL/GenBank/DDBJ whole genome shotgun (WGS) entry which is preliminary data.</text>
</comment>
<protein>
    <submittedName>
        <fullName evidence="10">Type II secretory pathway component GspD/PulD (Secretin)</fullName>
    </submittedName>
</protein>
<dbReference type="PANTHER" id="PTHR30332:SF24">
    <property type="entry name" value="SECRETIN GSPD-RELATED"/>
    <property type="match status" value="1"/>
</dbReference>
<accession>A0A7W7YHL0</accession>
<feature type="signal peptide" evidence="7">
    <location>
        <begin position="1"/>
        <end position="20"/>
    </location>
</feature>
<dbReference type="InterPro" id="IPR050810">
    <property type="entry name" value="Bact_Secretion_Sys_Channel"/>
</dbReference>
<keyword evidence="2 7" id="KW-0732">Signal</keyword>
<gene>
    <name evidence="10" type="ORF">HNQ64_000234</name>
</gene>
<proteinExistence type="inferred from homology"/>
<evidence type="ECO:0000256" key="5">
    <source>
        <dbReference type="RuleBase" id="RU004004"/>
    </source>
</evidence>
<reference evidence="10 11" key="1">
    <citation type="submission" date="2020-08" db="EMBL/GenBank/DDBJ databases">
        <title>Genomic Encyclopedia of Type Strains, Phase IV (KMG-IV): sequencing the most valuable type-strain genomes for metagenomic binning, comparative biology and taxonomic classification.</title>
        <authorList>
            <person name="Goeker M."/>
        </authorList>
    </citation>
    <scope>NUCLEOTIDE SEQUENCE [LARGE SCALE GENOMIC DNA]</scope>
    <source>
        <strain evidence="10 11">DSM 12251</strain>
    </source>
</reference>
<evidence type="ECO:0000259" key="8">
    <source>
        <dbReference type="Pfam" id="PF00263"/>
    </source>
</evidence>
<feature type="compositionally biased region" description="Low complexity" evidence="6">
    <location>
        <begin position="169"/>
        <end position="178"/>
    </location>
</feature>
<evidence type="ECO:0000313" key="11">
    <source>
        <dbReference type="Proteomes" id="UP000534294"/>
    </source>
</evidence>
<dbReference type="Pfam" id="PF00263">
    <property type="entry name" value="Secretin"/>
    <property type="match status" value="1"/>
</dbReference>
<dbReference type="PANTHER" id="PTHR30332">
    <property type="entry name" value="PROBABLE GENERAL SECRETION PATHWAY PROTEIN D"/>
    <property type="match status" value="1"/>
</dbReference>
<dbReference type="InterPro" id="IPR005644">
    <property type="entry name" value="NolW-like"/>
</dbReference>
<evidence type="ECO:0000256" key="2">
    <source>
        <dbReference type="ARBA" id="ARBA00022729"/>
    </source>
</evidence>
<dbReference type="Gene3D" id="3.30.1370.120">
    <property type="match status" value="1"/>
</dbReference>
<evidence type="ECO:0000256" key="4">
    <source>
        <dbReference type="RuleBase" id="RU004003"/>
    </source>
</evidence>
<name>A0A7W7YHL0_9BACT</name>
<comment type="similarity">
    <text evidence="4">Belongs to the bacterial secretin family.</text>
</comment>
<dbReference type="GO" id="GO:0009279">
    <property type="term" value="C:cell outer membrane"/>
    <property type="evidence" value="ECO:0007669"/>
    <property type="project" value="UniProtKB-SubCell"/>
</dbReference>
<feature type="region of interest" description="Disordered" evidence="6">
    <location>
        <begin position="535"/>
        <end position="565"/>
    </location>
</feature>
<evidence type="ECO:0000259" key="9">
    <source>
        <dbReference type="Pfam" id="PF03958"/>
    </source>
</evidence>
<dbReference type="Pfam" id="PF03958">
    <property type="entry name" value="Secretin_N"/>
    <property type="match status" value="1"/>
</dbReference>
<dbReference type="RefSeq" id="WP_184204447.1">
    <property type="nucleotide sequence ID" value="NZ_JACHIF010000001.1"/>
</dbReference>
<evidence type="ECO:0000313" key="10">
    <source>
        <dbReference type="EMBL" id="MBB5036000.1"/>
    </source>
</evidence>
<keyword evidence="11" id="KW-1185">Reference proteome</keyword>
<comment type="subcellular location">
    <subcellularLocation>
        <location evidence="5">Cell outer membrane</location>
    </subcellularLocation>
    <subcellularLocation>
        <location evidence="1">Membrane</location>
    </subcellularLocation>
</comment>
<feature type="domain" description="Type II/III secretion system secretin-like" evidence="8">
    <location>
        <begin position="323"/>
        <end position="504"/>
    </location>
</feature>
<evidence type="ECO:0000256" key="6">
    <source>
        <dbReference type="SAM" id="MobiDB-lite"/>
    </source>
</evidence>
<dbReference type="InterPro" id="IPR038591">
    <property type="entry name" value="NolW-like_sf"/>
</dbReference>
<dbReference type="EMBL" id="JACHIF010000001">
    <property type="protein sequence ID" value="MBB5036000.1"/>
    <property type="molecule type" value="Genomic_DNA"/>
</dbReference>
<evidence type="ECO:0000256" key="3">
    <source>
        <dbReference type="ARBA" id="ARBA00023136"/>
    </source>
</evidence>
<dbReference type="Gene3D" id="3.55.50.30">
    <property type="match status" value="1"/>
</dbReference>
<evidence type="ECO:0000256" key="1">
    <source>
        <dbReference type="ARBA" id="ARBA00004370"/>
    </source>
</evidence>
<dbReference type="Proteomes" id="UP000534294">
    <property type="component" value="Unassembled WGS sequence"/>
</dbReference>
<feature type="chain" id="PRO_5030977900" evidence="7">
    <location>
        <begin position="21"/>
        <end position="582"/>
    </location>
</feature>
<feature type="domain" description="NolW-like" evidence="9">
    <location>
        <begin position="182"/>
        <end position="235"/>
    </location>
</feature>
<feature type="region of interest" description="Disordered" evidence="6">
    <location>
        <begin position="155"/>
        <end position="182"/>
    </location>
</feature>
<keyword evidence="3" id="KW-0472">Membrane</keyword>
<dbReference type="AlphaFoldDB" id="A0A7W7YHL0"/>
<dbReference type="InterPro" id="IPR001775">
    <property type="entry name" value="GspD/PilQ"/>
</dbReference>
<keyword evidence="5" id="KW-0813">Transport</keyword>